<evidence type="ECO:0000313" key="6">
    <source>
        <dbReference type="EMBL" id="MFC3812435.1"/>
    </source>
</evidence>
<protein>
    <submittedName>
        <fullName evidence="6">OmpA family protein</fullName>
    </submittedName>
</protein>
<evidence type="ECO:0000313" key="7">
    <source>
        <dbReference type="Proteomes" id="UP001595616"/>
    </source>
</evidence>
<comment type="caution">
    <text evidence="6">The sequence shown here is derived from an EMBL/GenBank/DDBJ whole genome shotgun (WGS) entry which is preliminary data.</text>
</comment>
<dbReference type="PANTHER" id="PTHR30329">
    <property type="entry name" value="STATOR ELEMENT OF FLAGELLAR MOTOR COMPLEX"/>
    <property type="match status" value="1"/>
</dbReference>
<sequence>MTRQLTTTRIPLLLLFVLFSVVLQKPLFAQESVFKKNGWAIQGSGGVDQLKKEYANGYNSSLRNGFYGELGVQKLWRNVGLELSTRYYANKTPNFDSTGISQKMLSQGFLASDFTQKNTSLQRASISLGPVFNLPFLKEKVFVQISALGGVSVFKDGFSLTNESSTVAVLDRGYATKSSLTPSGRANFKIGYNITQKIAIAANAYYTYYFNSSQSSAFYDINKAQVENTTYSNSSYGAGLTLSYNFGKKTVVESKKLAPVIPQKMVNVTMRDIQTGEPLVNAKVKLMGDNGKIFNSVTNELGEAVFDSIPQARYRITGLLNDIASTEEEIFPTQFDLPGKGIYLKLDHNDPRFTLKGFTVNKTTQLREGKVYVVLTNLKTNVVKQVVSEQGTGEFSFQIEGDTDYSVFGRKDMYISEIENASTKGLERSTVLYVKLALPLEQAETGKVIKLENIYYDLDKADIREDASRDLNKLVQFMVDNPNAKIELNAHTDSRGTAEYNMILSQKRAESVVEFLTNHGISSNRLIARGYGESKLTNACADGIPCSEEFHQANRRTEFMVIE</sequence>
<dbReference type="SUPFAM" id="SSF49478">
    <property type="entry name" value="Cna protein B-type domain"/>
    <property type="match status" value="1"/>
</dbReference>
<evidence type="ECO:0000259" key="5">
    <source>
        <dbReference type="PROSITE" id="PS51123"/>
    </source>
</evidence>
<keyword evidence="2 4" id="KW-0472">Membrane</keyword>
<dbReference type="Proteomes" id="UP001595616">
    <property type="component" value="Unassembled WGS sequence"/>
</dbReference>
<evidence type="ECO:0000256" key="4">
    <source>
        <dbReference type="PROSITE-ProRule" id="PRU00473"/>
    </source>
</evidence>
<dbReference type="Gene3D" id="3.30.1330.60">
    <property type="entry name" value="OmpA-like domain"/>
    <property type="match status" value="1"/>
</dbReference>
<accession>A0ABV7YZH3</accession>
<dbReference type="InterPro" id="IPR006664">
    <property type="entry name" value="OMP_bac"/>
</dbReference>
<keyword evidence="3" id="KW-0998">Cell outer membrane</keyword>
<proteinExistence type="predicted"/>
<evidence type="ECO:0000256" key="1">
    <source>
        <dbReference type="ARBA" id="ARBA00004442"/>
    </source>
</evidence>
<dbReference type="InterPro" id="IPR050330">
    <property type="entry name" value="Bact_OuterMem_StrucFunc"/>
</dbReference>
<dbReference type="InterPro" id="IPR036737">
    <property type="entry name" value="OmpA-like_sf"/>
</dbReference>
<reference evidence="7" key="1">
    <citation type="journal article" date="2019" name="Int. J. Syst. Evol. Microbiol.">
        <title>The Global Catalogue of Microorganisms (GCM) 10K type strain sequencing project: providing services to taxonomists for standard genome sequencing and annotation.</title>
        <authorList>
            <consortium name="The Broad Institute Genomics Platform"/>
            <consortium name="The Broad Institute Genome Sequencing Center for Infectious Disease"/>
            <person name="Wu L."/>
            <person name="Ma J."/>
        </authorList>
    </citation>
    <scope>NUCLEOTIDE SEQUENCE [LARGE SCALE GENOMIC DNA]</scope>
    <source>
        <strain evidence="7">CECT 7956</strain>
    </source>
</reference>
<keyword evidence="7" id="KW-1185">Reference proteome</keyword>
<dbReference type="PRINTS" id="PR01021">
    <property type="entry name" value="OMPADOMAIN"/>
</dbReference>
<gene>
    <name evidence="6" type="ORF">ACFOOI_17375</name>
</gene>
<dbReference type="Pfam" id="PF00691">
    <property type="entry name" value="OmpA"/>
    <property type="match status" value="1"/>
</dbReference>
<dbReference type="PANTHER" id="PTHR30329:SF21">
    <property type="entry name" value="LIPOPROTEIN YIAD-RELATED"/>
    <property type="match status" value="1"/>
</dbReference>
<comment type="subcellular location">
    <subcellularLocation>
        <location evidence="1">Cell outer membrane</location>
    </subcellularLocation>
</comment>
<evidence type="ECO:0000256" key="3">
    <source>
        <dbReference type="ARBA" id="ARBA00023237"/>
    </source>
</evidence>
<organism evidence="6 7">
    <name type="scientific">Lacihabitans lacunae</name>
    <dbReference type="NCBI Taxonomy" id="1028214"/>
    <lineage>
        <taxon>Bacteria</taxon>
        <taxon>Pseudomonadati</taxon>
        <taxon>Bacteroidota</taxon>
        <taxon>Cytophagia</taxon>
        <taxon>Cytophagales</taxon>
        <taxon>Leadbetterellaceae</taxon>
        <taxon>Lacihabitans</taxon>
    </lineage>
</organism>
<dbReference type="PROSITE" id="PS51123">
    <property type="entry name" value="OMPA_2"/>
    <property type="match status" value="1"/>
</dbReference>
<dbReference type="EMBL" id="JBHRYQ010000001">
    <property type="protein sequence ID" value="MFC3812435.1"/>
    <property type="molecule type" value="Genomic_DNA"/>
</dbReference>
<name>A0ABV7YZH3_9BACT</name>
<dbReference type="CDD" id="cd07185">
    <property type="entry name" value="OmpA_C-like"/>
    <property type="match status" value="1"/>
</dbReference>
<evidence type="ECO:0000256" key="2">
    <source>
        <dbReference type="ARBA" id="ARBA00023136"/>
    </source>
</evidence>
<dbReference type="SUPFAM" id="SSF103088">
    <property type="entry name" value="OmpA-like"/>
    <property type="match status" value="1"/>
</dbReference>
<dbReference type="InterPro" id="IPR006665">
    <property type="entry name" value="OmpA-like"/>
</dbReference>
<feature type="domain" description="OmpA-like" evidence="5">
    <location>
        <begin position="444"/>
        <end position="563"/>
    </location>
</feature>
<dbReference type="RefSeq" id="WP_379839309.1">
    <property type="nucleotide sequence ID" value="NZ_JBHRYQ010000001.1"/>
</dbReference>